<dbReference type="EMBL" id="MFEO01000017">
    <property type="protein sequence ID" value="OGE89754.1"/>
    <property type="molecule type" value="Genomic_DNA"/>
</dbReference>
<evidence type="ECO:0000313" key="3">
    <source>
        <dbReference type="Proteomes" id="UP000178377"/>
    </source>
</evidence>
<gene>
    <name evidence="2" type="ORF">A2722_03600</name>
</gene>
<dbReference type="NCBIfam" id="TIGR00481">
    <property type="entry name" value="YbhB/YbcL family Raf kinase inhibitor-like protein"/>
    <property type="match status" value="1"/>
</dbReference>
<accession>A0A1F5PIX3</accession>
<feature type="compositionally biased region" description="Polar residues" evidence="1">
    <location>
        <begin position="1"/>
        <end position="12"/>
    </location>
</feature>
<proteinExistence type="predicted"/>
<reference evidence="2 3" key="1">
    <citation type="journal article" date="2016" name="Nat. Commun.">
        <title>Thousands of microbial genomes shed light on interconnected biogeochemical processes in an aquifer system.</title>
        <authorList>
            <person name="Anantharaman K."/>
            <person name="Brown C.T."/>
            <person name="Hug L.A."/>
            <person name="Sharon I."/>
            <person name="Castelle C.J."/>
            <person name="Probst A.J."/>
            <person name="Thomas B.C."/>
            <person name="Singh A."/>
            <person name="Wilkins M.J."/>
            <person name="Karaoz U."/>
            <person name="Brodie E.L."/>
            <person name="Williams K.H."/>
            <person name="Hubbard S.S."/>
            <person name="Banfield J.F."/>
        </authorList>
    </citation>
    <scope>NUCLEOTIDE SEQUENCE [LARGE SCALE GENOMIC DNA]</scope>
</reference>
<protein>
    <submittedName>
        <fullName evidence="2">Kinase inhibitor</fullName>
    </submittedName>
</protein>
<dbReference type="CDD" id="cd00865">
    <property type="entry name" value="PEBP_bact_arch"/>
    <property type="match status" value="1"/>
</dbReference>
<name>A0A1F5PIX3_9BACT</name>
<dbReference type="PANTHER" id="PTHR30289">
    <property type="entry name" value="UNCHARACTERIZED PROTEIN YBCL-RELATED"/>
    <property type="match status" value="1"/>
</dbReference>
<dbReference type="InterPro" id="IPR005247">
    <property type="entry name" value="YbhB_YbcL/LppC-like"/>
</dbReference>
<dbReference type="SUPFAM" id="SSF49777">
    <property type="entry name" value="PEBP-like"/>
    <property type="match status" value="1"/>
</dbReference>
<dbReference type="AlphaFoldDB" id="A0A1F5PIX3"/>
<evidence type="ECO:0000313" key="2">
    <source>
        <dbReference type="EMBL" id="OGE89754.1"/>
    </source>
</evidence>
<dbReference type="STRING" id="1817828.A2722_03600"/>
<dbReference type="Gene3D" id="3.90.280.10">
    <property type="entry name" value="PEBP-like"/>
    <property type="match status" value="1"/>
</dbReference>
<sequence>MKIISSAFQNRQPIPRKHTCDGEEISPPLSWSDVPEGAASLALIVDDPDAPSGTWVHWVVWNIDSHAESVQEGVVPQGGIQGITSAGERVWGGPCPPSGVHNYFFKLYALNIMLQLPLSATKADLERAMSEHILASAQLVGIYSRK</sequence>
<dbReference type="Pfam" id="PF01161">
    <property type="entry name" value="PBP"/>
    <property type="match status" value="1"/>
</dbReference>
<evidence type="ECO:0000256" key="1">
    <source>
        <dbReference type="SAM" id="MobiDB-lite"/>
    </source>
</evidence>
<dbReference type="InterPro" id="IPR008914">
    <property type="entry name" value="PEBP"/>
</dbReference>
<dbReference type="PANTHER" id="PTHR30289:SF1">
    <property type="entry name" value="PEBP (PHOSPHATIDYLETHANOLAMINE-BINDING PROTEIN) FAMILY PROTEIN"/>
    <property type="match status" value="1"/>
</dbReference>
<dbReference type="InterPro" id="IPR036610">
    <property type="entry name" value="PEBP-like_sf"/>
</dbReference>
<comment type="caution">
    <text evidence="2">The sequence shown here is derived from an EMBL/GenBank/DDBJ whole genome shotgun (WGS) entry which is preliminary data.</text>
</comment>
<dbReference type="Proteomes" id="UP000178377">
    <property type="component" value="Unassembled WGS sequence"/>
</dbReference>
<organism evidence="2 3">
    <name type="scientific">Candidatus Doudnabacteria bacterium RIFCSPHIGHO2_01_FULL_50_11</name>
    <dbReference type="NCBI Taxonomy" id="1817828"/>
    <lineage>
        <taxon>Bacteria</taxon>
        <taxon>Candidatus Doudnaibacteriota</taxon>
    </lineage>
</organism>
<feature type="region of interest" description="Disordered" evidence="1">
    <location>
        <begin position="1"/>
        <end position="22"/>
    </location>
</feature>